<dbReference type="InParanoid" id="A0A1C7NI86"/>
<comment type="similarity">
    <text evidence="2 4">Belongs to the nucleoporin interacting component (NIC) family.</text>
</comment>
<dbReference type="OrthoDB" id="1918363at2759"/>
<dbReference type="AlphaFoldDB" id="A0A1C7NI86"/>
<comment type="subcellular location">
    <subcellularLocation>
        <location evidence="1">Nucleus envelope</location>
    </subcellularLocation>
    <subcellularLocation>
        <location evidence="4">Nucleus</location>
        <location evidence="4">Nuclear pore complex</location>
    </subcellularLocation>
</comment>
<protein>
    <recommendedName>
        <fullName evidence="4">Nuclear pore protein</fullName>
    </recommendedName>
</protein>
<evidence type="ECO:0000313" key="6">
    <source>
        <dbReference type="Proteomes" id="UP000093000"/>
    </source>
</evidence>
<dbReference type="Pfam" id="PF04097">
    <property type="entry name" value="Nic96"/>
    <property type="match status" value="1"/>
</dbReference>
<gene>
    <name evidence="5" type="primary">mug87_0</name>
    <name evidence="5" type="ORF">A0J61_03134</name>
</gene>
<keyword evidence="4" id="KW-0813">Transport</keyword>
<comment type="caution">
    <text evidence="5">The sequence shown here is derived from an EMBL/GenBank/DDBJ whole genome shotgun (WGS) entry which is preliminary data.</text>
</comment>
<keyword evidence="3 4" id="KW-0539">Nucleus</keyword>
<keyword evidence="4" id="KW-0509">mRNA transport</keyword>
<keyword evidence="4" id="KW-0811">Translocation</keyword>
<keyword evidence="4" id="KW-0906">Nuclear pore complex</keyword>
<evidence type="ECO:0000256" key="1">
    <source>
        <dbReference type="ARBA" id="ARBA00004259"/>
    </source>
</evidence>
<keyword evidence="4" id="KW-0472">Membrane</keyword>
<keyword evidence="4" id="KW-0653">Protein transport</keyword>
<reference evidence="5 6" key="1">
    <citation type="submission" date="2016-03" db="EMBL/GenBank/DDBJ databases">
        <title>Choanephora cucurbitarum.</title>
        <authorList>
            <person name="Min B."/>
            <person name="Park H."/>
            <person name="Park J.-H."/>
            <person name="Shin H.-D."/>
            <person name="Choi I.-G."/>
        </authorList>
    </citation>
    <scope>NUCLEOTIDE SEQUENCE [LARGE SCALE GENOMIC DNA]</scope>
    <source>
        <strain evidence="5 6">KUS-F28377</strain>
    </source>
</reference>
<evidence type="ECO:0000313" key="5">
    <source>
        <dbReference type="EMBL" id="OBZ88811.1"/>
    </source>
</evidence>
<dbReference type="EMBL" id="LUGH01000130">
    <property type="protein sequence ID" value="OBZ88811.1"/>
    <property type="molecule type" value="Genomic_DNA"/>
</dbReference>
<dbReference type="GO" id="GO:0006606">
    <property type="term" value="P:protein import into nucleus"/>
    <property type="evidence" value="ECO:0007669"/>
    <property type="project" value="TreeGrafter"/>
</dbReference>
<accession>A0A1C7NI86</accession>
<dbReference type="GO" id="GO:0016973">
    <property type="term" value="P:poly(A)+ mRNA export from nucleus"/>
    <property type="evidence" value="ECO:0007669"/>
    <property type="project" value="TreeGrafter"/>
</dbReference>
<dbReference type="PANTHER" id="PTHR11225">
    <property type="entry name" value="NUCLEAR PORE COMPLEX PROTEIN NUP93 NUCLEOPORIN NUP93 DEAD EYE PROTEIN"/>
    <property type="match status" value="1"/>
</dbReference>
<dbReference type="InterPro" id="IPR007231">
    <property type="entry name" value="Nucleoporin_int_Nup93/Nic96"/>
</dbReference>
<dbReference type="GO" id="GO:0017056">
    <property type="term" value="F:structural constituent of nuclear pore"/>
    <property type="evidence" value="ECO:0007669"/>
    <property type="project" value="InterPro"/>
</dbReference>
<dbReference type="STRING" id="101091.A0A1C7NI86"/>
<evidence type="ECO:0000256" key="3">
    <source>
        <dbReference type="ARBA" id="ARBA00023242"/>
    </source>
</evidence>
<dbReference type="Proteomes" id="UP000093000">
    <property type="component" value="Unassembled WGS sequence"/>
</dbReference>
<dbReference type="GO" id="GO:0005643">
    <property type="term" value="C:nuclear pore"/>
    <property type="evidence" value="ECO:0007669"/>
    <property type="project" value="UniProtKB-SubCell"/>
</dbReference>
<evidence type="ECO:0000256" key="4">
    <source>
        <dbReference type="RuleBase" id="RU364035"/>
    </source>
</evidence>
<evidence type="ECO:0000256" key="2">
    <source>
        <dbReference type="ARBA" id="ARBA00010186"/>
    </source>
</evidence>
<sequence>MTPSSFEQLLQDSKKLTDLSANSGLPQFNRDLVQIANESYLLSSRFDTKQELNANAHYFLAQGGSNSHEVANSLKKINTSVIFKSSDMIKNTNVEIQRALESRLRDQLHSNWKDQKAQILQDWDQQDDNTMFGRTHKGDKESLAYKKRVSSYQSTIRAFNNSRILHEKVPIFSQFKTTSQSAECTKAQRKSLEDAWDVAAHIANESDSYVDKIYSKHQHDPIQVAKTNRLLINRVKCWLEQQYLDVVNKELTFGAFQGIGGSPSVLYRMNAFSKMMGRKLAGSVYLEVKDETPIWLFVYILVRVGKLDLAYEYVENRQAAFCQAPAFLGFLKEYVHADNHRLSEATRQRVCEHYRMMDYGNNQVDPYQKLIYKIMGRCELHLKSVDDIEMTIEDFLWLQYTLIDEDSQSEVDKTDSYRLLDLQRTISAHGTDYFDSKKTNPWYYFYVLVLTLQFERAISFMYTQQPFRLEAVHFSIALAYYNLIRIPNDLLKRSRELLIVDSDGTAYFNFGRLIKEYVDLLGDDVENTALEYYCLITLYQSAEMKSICYGYIANYIATLDDYKRVIGDLSTYQTGSIERLRPLLGIGQSDEEEYNREVLARVANKFRLDNRYKDTVSIYLSMGDNDNALSILNHQLDLAIERPMSVLLGHTHHSLPSSDQDLINYCTSFIQAHQSRLNTTLLRTCCSLLLILQACVAYERRDFESALLSIKQFNIVPFEGQDMAAVLHYGEVYKSSLDKISKKHIPGLISMIVEILSLLYKNAFDQSMRIPNQDQRAVFVEQYKSYKEGIRSTMAFVGIISSDIQPKILKMLLEKTTGLC</sequence>
<keyword evidence="6" id="KW-1185">Reference proteome</keyword>
<proteinExistence type="inferred from homology"/>
<dbReference type="PANTHER" id="PTHR11225:SF4">
    <property type="entry name" value="NUCLEAR PORE COMPLEX PROTEIN NUP93"/>
    <property type="match status" value="1"/>
</dbReference>
<organism evidence="5 6">
    <name type="scientific">Choanephora cucurbitarum</name>
    <dbReference type="NCBI Taxonomy" id="101091"/>
    <lineage>
        <taxon>Eukaryota</taxon>
        <taxon>Fungi</taxon>
        <taxon>Fungi incertae sedis</taxon>
        <taxon>Mucoromycota</taxon>
        <taxon>Mucoromycotina</taxon>
        <taxon>Mucoromycetes</taxon>
        <taxon>Mucorales</taxon>
        <taxon>Mucorineae</taxon>
        <taxon>Choanephoraceae</taxon>
        <taxon>Choanephoroideae</taxon>
        <taxon>Choanephora</taxon>
    </lineage>
</organism>
<name>A0A1C7NI86_9FUNG</name>